<feature type="transmembrane region" description="Helical" evidence="7">
    <location>
        <begin position="256"/>
        <end position="276"/>
    </location>
</feature>
<feature type="transmembrane region" description="Helical" evidence="7">
    <location>
        <begin position="387"/>
        <end position="405"/>
    </location>
</feature>
<feature type="transmembrane region" description="Helical" evidence="7">
    <location>
        <begin position="12"/>
        <end position="37"/>
    </location>
</feature>
<evidence type="ECO:0000256" key="3">
    <source>
        <dbReference type="ARBA" id="ARBA00022475"/>
    </source>
</evidence>
<dbReference type="EMBL" id="JBHUOP010000003">
    <property type="protein sequence ID" value="MFD2840681.1"/>
    <property type="molecule type" value="Genomic_DNA"/>
</dbReference>
<evidence type="ECO:0000259" key="8">
    <source>
        <dbReference type="PROSITE" id="PS50850"/>
    </source>
</evidence>
<comment type="subcellular location">
    <subcellularLocation>
        <location evidence="1">Cell membrane</location>
        <topology evidence="1">Multi-pass membrane protein</topology>
    </subcellularLocation>
</comment>
<reference evidence="10" key="1">
    <citation type="journal article" date="2019" name="Int. J. Syst. Evol. Microbiol.">
        <title>The Global Catalogue of Microorganisms (GCM) 10K type strain sequencing project: providing services to taxonomists for standard genome sequencing and annotation.</title>
        <authorList>
            <consortium name="The Broad Institute Genomics Platform"/>
            <consortium name="The Broad Institute Genome Sequencing Center for Infectious Disease"/>
            <person name="Wu L."/>
            <person name="Ma J."/>
        </authorList>
    </citation>
    <scope>NUCLEOTIDE SEQUENCE [LARGE SCALE GENOMIC DNA]</scope>
    <source>
        <strain evidence="10">KCTC 33576</strain>
    </source>
</reference>
<dbReference type="SUPFAM" id="SSF103473">
    <property type="entry name" value="MFS general substrate transporter"/>
    <property type="match status" value="1"/>
</dbReference>
<feature type="domain" description="Major facilitator superfamily (MFS) profile" evidence="8">
    <location>
        <begin position="11"/>
        <end position="409"/>
    </location>
</feature>
<dbReference type="RefSeq" id="WP_377466555.1">
    <property type="nucleotide sequence ID" value="NZ_JBHUOP010000003.1"/>
</dbReference>
<evidence type="ECO:0000313" key="9">
    <source>
        <dbReference type="EMBL" id="MFD2840681.1"/>
    </source>
</evidence>
<feature type="transmembrane region" description="Helical" evidence="7">
    <location>
        <begin position="172"/>
        <end position="194"/>
    </location>
</feature>
<evidence type="ECO:0000313" key="10">
    <source>
        <dbReference type="Proteomes" id="UP001597391"/>
    </source>
</evidence>
<proteinExistence type="predicted"/>
<feature type="transmembrane region" description="Helical" evidence="7">
    <location>
        <begin position="106"/>
        <end position="131"/>
    </location>
</feature>
<dbReference type="PROSITE" id="PS50850">
    <property type="entry name" value="MFS"/>
    <property type="match status" value="1"/>
</dbReference>
<dbReference type="Pfam" id="PF07690">
    <property type="entry name" value="MFS_1"/>
    <property type="match status" value="1"/>
</dbReference>
<evidence type="ECO:0000256" key="4">
    <source>
        <dbReference type="ARBA" id="ARBA00022692"/>
    </source>
</evidence>
<keyword evidence="5 7" id="KW-1133">Transmembrane helix</keyword>
<feature type="transmembrane region" description="Helical" evidence="7">
    <location>
        <begin position="222"/>
        <end position="244"/>
    </location>
</feature>
<gene>
    <name evidence="9" type="ORF">ACFSYH_08870</name>
</gene>
<organism evidence="9 10">
    <name type="scientific">Populibacterium corticicola</name>
    <dbReference type="NCBI Taxonomy" id="1812826"/>
    <lineage>
        <taxon>Bacteria</taxon>
        <taxon>Bacillati</taxon>
        <taxon>Actinomycetota</taxon>
        <taxon>Actinomycetes</taxon>
        <taxon>Micrococcales</taxon>
        <taxon>Jonesiaceae</taxon>
        <taxon>Populibacterium</taxon>
    </lineage>
</organism>
<dbReference type="InterPro" id="IPR011701">
    <property type="entry name" value="MFS"/>
</dbReference>
<feature type="transmembrane region" description="Helical" evidence="7">
    <location>
        <begin position="313"/>
        <end position="331"/>
    </location>
</feature>
<evidence type="ECO:0000256" key="2">
    <source>
        <dbReference type="ARBA" id="ARBA00022448"/>
    </source>
</evidence>
<evidence type="ECO:0000256" key="7">
    <source>
        <dbReference type="SAM" id="Phobius"/>
    </source>
</evidence>
<dbReference type="InterPro" id="IPR020846">
    <property type="entry name" value="MFS_dom"/>
</dbReference>
<dbReference type="PANTHER" id="PTHR23517:SF2">
    <property type="entry name" value="MULTIDRUG RESISTANCE PROTEIN MDTH"/>
    <property type="match status" value="1"/>
</dbReference>
<keyword evidence="4 7" id="KW-0812">Transmembrane</keyword>
<evidence type="ECO:0000256" key="6">
    <source>
        <dbReference type="ARBA" id="ARBA00023136"/>
    </source>
</evidence>
<feature type="transmembrane region" description="Helical" evidence="7">
    <location>
        <begin position="352"/>
        <end position="375"/>
    </location>
</feature>
<evidence type="ECO:0000256" key="5">
    <source>
        <dbReference type="ARBA" id="ARBA00022989"/>
    </source>
</evidence>
<keyword evidence="10" id="KW-1185">Reference proteome</keyword>
<dbReference type="InterPro" id="IPR036259">
    <property type="entry name" value="MFS_trans_sf"/>
</dbReference>
<keyword evidence="2" id="KW-0813">Transport</keyword>
<feature type="transmembrane region" description="Helical" evidence="7">
    <location>
        <begin position="288"/>
        <end position="307"/>
    </location>
</feature>
<feature type="transmembrane region" description="Helical" evidence="7">
    <location>
        <begin position="43"/>
        <end position="67"/>
    </location>
</feature>
<feature type="transmembrane region" description="Helical" evidence="7">
    <location>
        <begin position="143"/>
        <end position="166"/>
    </location>
</feature>
<protein>
    <submittedName>
        <fullName evidence="9">MFS transporter</fullName>
    </submittedName>
</protein>
<dbReference type="Gene3D" id="1.20.1250.20">
    <property type="entry name" value="MFS general substrate transporter like domains"/>
    <property type="match status" value="2"/>
</dbReference>
<sequence>MRIIITYARQSLQIPVLLGTQTLFNIGFYAVVPFIALTLSGDFGLTTAATGLVLGIRAFAQQGLFVIGGTLSDRFNPRAIILTGIATRVGGFSLLAASLWQDEPDLALFICGTVLTGFGGALFSPGLNVLIAQAEARRVRGRITLFAWLSVTGEIGAAIGPVVGALLLGAGFAMVAAIGAAYFALIALLLALLLPRTTGEHASTGETADSAPGLRTALRDKAFVTFVALHSVDLLAYNQLYLAVPLLLTGASNTERTVALVFAWISALTLCAQLPLARWSALLGSSRALRLAYSLSAVGFVCAGLASLSVENAPVLLVFAAATFFGVGHLMGNPTALHAVPRFAPTAQNGSYFGLLATFGGIAVLLGNLLIGVVVDSVPPELTWLPWTLIACLPAASAIAVPHVLRSHPRFPVLAPEKSA</sequence>
<feature type="transmembrane region" description="Helical" evidence="7">
    <location>
        <begin position="79"/>
        <end position="100"/>
    </location>
</feature>
<accession>A0ABW5XDX4</accession>
<evidence type="ECO:0000256" key="1">
    <source>
        <dbReference type="ARBA" id="ARBA00004651"/>
    </source>
</evidence>
<keyword evidence="3" id="KW-1003">Cell membrane</keyword>
<dbReference type="Proteomes" id="UP001597391">
    <property type="component" value="Unassembled WGS sequence"/>
</dbReference>
<dbReference type="PANTHER" id="PTHR23517">
    <property type="entry name" value="RESISTANCE PROTEIN MDTM, PUTATIVE-RELATED-RELATED"/>
    <property type="match status" value="1"/>
</dbReference>
<dbReference type="InterPro" id="IPR050171">
    <property type="entry name" value="MFS_Transporters"/>
</dbReference>
<comment type="caution">
    <text evidence="9">The sequence shown here is derived from an EMBL/GenBank/DDBJ whole genome shotgun (WGS) entry which is preliminary data.</text>
</comment>
<keyword evidence="6 7" id="KW-0472">Membrane</keyword>
<name>A0ABW5XDX4_9MICO</name>